<gene>
    <name evidence="3" type="ORF">S03H2_28546</name>
</gene>
<feature type="transmembrane region" description="Helical" evidence="2">
    <location>
        <begin position="93"/>
        <end position="119"/>
    </location>
</feature>
<dbReference type="AlphaFoldDB" id="X1HKG1"/>
<sequence length="128" mass="14435">MPEAGDQNEDSKTEEATPYKREKIRKKGQVAQSKEIGTASILLAATLFFYFYGTTFFEEIVSIARSIFMRIEHFSMTDANIVSLLKQSLLDMVMLLAPILIVCMVIGFLSSVLQTGFIFTSETMKFNL</sequence>
<protein>
    <recommendedName>
        <fullName evidence="4">Flagellar biosynthetic protein FlhB</fullName>
    </recommendedName>
</protein>
<dbReference type="GO" id="GO:0009306">
    <property type="term" value="P:protein secretion"/>
    <property type="evidence" value="ECO:0007669"/>
    <property type="project" value="InterPro"/>
</dbReference>
<comment type="caution">
    <text evidence="3">The sequence shown here is derived from an EMBL/GenBank/DDBJ whole genome shotgun (WGS) entry which is preliminary data.</text>
</comment>
<accession>X1HKG1</accession>
<dbReference type="PANTHER" id="PTHR30531">
    <property type="entry name" value="FLAGELLAR BIOSYNTHETIC PROTEIN FLHB"/>
    <property type="match status" value="1"/>
</dbReference>
<keyword evidence="2" id="KW-0472">Membrane</keyword>
<keyword evidence="2" id="KW-1133">Transmembrane helix</keyword>
<dbReference type="InterPro" id="IPR006135">
    <property type="entry name" value="T3SS_substrate_exporter"/>
</dbReference>
<feature type="compositionally biased region" description="Basic and acidic residues" evidence="1">
    <location>
        <begin position="9"/>
        <end position="21"/>
    </location>
</feature>
<feature type="region of interest" description="Disordered" evidence="1">
    <location>
        <begin position="1"/>
        <end position="23"/>
    </location>
</feature>
<name>X1HKG1_9ZZZZ</name>
<dbReference type="GO" id="GO:0005886">
    <property type="term" value="C:plasma membrane"/>
    <property type="evidence" value="ECO:0007669"/>
    <property type="project" value="TreeGrafter"/>
</dbReference>
<keyword evidence="2" id="KW-0812">Transmembrane</keyword>
<dbReference type="Pfam" id="PF01312">
    <property type="entry name" value="Bac_export_2"/>
    <property type="match status" value="1"/>
</dbReference>
<proteinExistence type="predicted"/>
<evidence type="ECO:0000256" key="2">
    <source>
        <dbReference type="SAM" id="Phobius"/>
    </source>
</evidence>
<organism evidence="3">
    <name type="scientific">marine sediment metagenome</name>
    <dbReference type="NCBI Taxonomy" id="412755"/>
    <lineage>
        <taxon>unclassified sequences</taxon>
        <taxon>metagenomes</taxon>
        <taxon>ecological metagenomes</taxon>
    </lineage>
</organism>
<dbReference type="EMBL" id="BARU01017199">
    <property type="protein sequence ID" value="GAH57525.1"/>
    <property type="molecule type" value="Genomic_DNA"/>
</dbReference>
<feature type="transmembrane region" description="Helical" evidence="2">
    <location>
        <begin position="36"/>
        <end position="53"/>
    </location>
</feature>
<dbReference type="PANTHER" id="PTHR30531:SF12">
    <property type="entry name" value="FLAGELLAR BIOSYNTHETIC PROTEIN FLHB"/>
    <property type="match status" value="1"/>
</dbReference>
<evidence type="ECO:0000313" key="3">
    <source>
        <dbReference type="EMBL" id="GAH57525.1"/>
    </source>
</evidence>
<reference evidence="3" key="1">
    <citation type="journal article" date="2014" name="Front. Microbiol.">
        <title>High frequency of phylogenetically diverse reductive dehalogenase-homologous genes in deep subseafloor sedimentary metagenomes.</title>
        <authorList>
            <person name="Kawai M."/>
            <person name="Futagami T."/>
            <person name="Toyoda A."/>
            <person name="Takaki Y."/>
            <person name="Nishi S."/>
            <person name="Hori S."/>
            <person name="Arai W."/>
            <person name="Tsubouchi T."/>
            <person name="Morono Y."/>
            <person name="Uchiyama I."/>
            <person name="Ito T."/>
            <person name="Fujiyama A."/>
            <person name="Inagaki F."/>
            <person name="Takami H."/>
        </authorList>
    </citation>
    <scope>NUCLEOTIDE SEQUENCE</scope>
    <source>
        <strain evidence="3">Expedition CK06-06</strain>
    </source>
</reference>
<evidence type="ECO:0000256" key="1">
    <source>
        <dbReference type="SAM" id="MobiDB-lite"/>
    </source>
</evidence>
<feature type="non-terminal residue" evidence="3">
    <location>
        <position position="128"/>
    </location>
</feature>
<evidence type="ECO:0008006" key="4">
    <source>
        <dbReference type="Google" id="ProtNLM"/>
    </source>
</evidence>